<dbReference type="InterPro" id="IPR024969">
    <property type="entry name" value="EIF3F/CSN6-like_C"/>
</dbReference>
<reference evidence="5 6" key="1">
    <citation type="submission" date="2017-03" db="EMBL/GenBank/DDBJ databases">
        <title>Widespread Adenine N6-methylation of Active Genes in Fungi.</title>
        <authorList>
            <consortium name="DOE Joint Genome Institute"/>
            <person name="Mondo S.J."/>
            <person name="Dannebaum R.O."/>
            <person name="Kuo R.C."/>
            <person name="Louie K.B."/>
            <person name="Bewick A.J."/>
            <person name="Labutti K."/>
            <person name="Haridas S."/>
            <person name="Kuo A."/>
            <person name="Salamov A."/>
            <person name="Ahrendt S.R."/>
            <person name="Lau R."/>
            <person name="Bowen B.P."/>
            <person name="Lipzen A."/>
            <person name="Sullivan W."/>
            <person name="Andreopoulos W.B."/>
            <person name="Clum A."/>
            <person name="Lindquist E."/>
            <person name="Daum C."/>
            <person name="Northen T.R."/>
            <person name="Ramamoorthy G."/>
            <person name="Schmitz R.J."/>
            <person name="Gryganskyi A."/>
            <person name="Culley D."/>
            <person name="Magnuson J."/>
            <person name="James T.Y."/>
            <person name="O'Malley M.A."/>
            <person name="Stajich J.E."/>
            <person name="Spatafora J.W."/>
            <person name="Visel A."/>
            <person name="Grigoriev I.V."/>
        </authorList>
    </citation>
    <scope>NUCLEOTIDE SEQUENCE [LARGE SCALE GENOMIC DNA]</scope>
    <source>
        <strain evidence="5 6">NRRL Y-17943</strain>
    </source>
</reference>
<dbReference type="STRING" id="4999.A0A1Y1ULH1"/>
<keyword evidence="6" id="KW-1185">Reference proteome</keyword>
<gene>
    <name evidence="5" type="ORF">BD324DRAFT_617828</name>
</gene>
<evidence type="ECO:0000256" key="2">
    <source>
        <dbReference type="RuleBase" id="RU367006"/>
    </source>
</evidence>
<dbReference type="GO" id="GO:0000338">
    <property type="term" value="P:protein deneddylation"/>
    <property type="evidence" value="ECO:0007669"/>
    <property type="project" value="InterPro"/>
</dbReference>
<dbReference type="GeneID" id="33556757"/>
<feature type="region of interest" description="Disordered" evidence="3">
    <location>
        <begin position="1"/>
        <end position="21"/>
    </location>
</feature>
<dbReference type="PANTHER" id="PTHR10540:SF8">
    <property type="entry name" value="COP9 SIGNALOSOME COMPLEX SUBUNIT 6"/>
    <property type="match status" value="1"/>
</dbReference>
<comment type="caution">
    <text evidence="5">The sequence shown here is derived from an EMBL/GenBank/DDBJ whole genome shotgun (WGS) entry which is preliminary data.</text>
</comment>
<dbReference type="Pfam" id="PF01398">
    <property type="entry name" value="JAB"/>
    <property type="match status" value="1"/>
</dbReference>
<dbReference type="InterPro" id="IPR033859">
    <property type="entry name" value="MPN_CSN6"/>
</dbReference>
<evidence type="ECO:0000256" key="1">
    <source>
        <dbReference type="ARBA" id="ARBA00010893"/>
    </source>
</evidence>
<dbReference type="SMART" id="SM00232">
    <property type="entry name" value="JAB_MPN"/>
    <property type="match status" value="1"/>
</dbReference>
<organism evidence="5 6">
    <name type="scientific">Kockovaella imperatae</name>
    <dbReference type="NCBI Taxonomy" id="4999"/>
    <lineage>
        <taxon>Eukaryota</taxon>
        <taxon>Fungi</taxon>
        <taxon>Dikarya</taxon>
        <taxon>Basidiomycota</taxon>
        <taxon>Agaricomycotina</taxon>
        <taxon>Tremellomycetes</taxon>
        <taxon>Tremellales</taxon>
        <taxon>Cuniculitremaceae</taxon>
        <taxon>Kockovaella</taxon>
    </lineage>
</organism>
<keyword evidence="2" id="KW-0539">Nucleus</keyword>
<sequence length="326" mass="35424">MDAGPSKSSTQPEPVDSLISSESGSGLNISLHPLPILNISDHYTRARLTSPDHPEKLIGALLGTQSNRDVSISNSFELVYQMEHGAAGGDVDMSEGANRSPNKGSNLNIDFLTRRGDDFKEVFPTLDIVGWYTIGQTPTADHARLHRQFLEKVDSPLFLLFDPSQLGDGLPFSVYEASFADTSSSSTFTAAGTKFIKLDYAIETGEAERIAVDGISRGDAGAQGDESGVVGNLTTLRNAIGMLHERISILTAYITGVINKTAEPDQSILRQLSSLVSSLPTIDSVGFQEEFMTVRCDRHRLSYLIVDLISSCRNTAMFNWPNTYQA</sequence>
<name>A0A1Y1ULH1_9TREE</name>
<dbReference type="InParanoid" id="A0A1Y1ULH1"/>
<evidence type="ECO:0000256" key="3">
    <source>
        <dbReference type="SAM" id="MobiDB-lite"/>
    </source>
</evidence>
<dbReference type="RefSeq" id="XP_021872761.1">
    <property type="nucleotide sequence ID" value="XM_022014949.1"/>
</dbReference>
<feature type="domain" description="JAB1/MPN/MOV34 metalloenzyme" evidence="4">
    <location>
        <begin position="28"/>
        <end position="180"/>
    </location>
</feature>
<keyword evidence="2" id="KW-0963">Cytoplasm</keyword>
<dbReference type="GO" id="GO:0005737">
    <property type="term" value="C:cytoplasm"/>
    <property type="evidence" value="ECO:0007669"/>
    <property type="project" value="UniProtKB-SubCell"/>
</dbReference>
<evidence type="ECO:0000313" key="5">
    <source>
        <dbReference type="EMBL" id="ORX38898.1"/>
    </source>
</evidence>
<keyword evidence="2" id="KW-0736">Signalosome</keyword>
<dbReference type="GO" id="GO:0008180">
    <property type="term" value="C:COP9 signalosome"/>
    <property type="evidence" value="ECO:0007669"/>
    <property type="project" value="UniProtKB-UniRule"/>
</dbReference>
<accession>A0A1Y1ULH1</accession>
<dbReference type="GO" id="GO:0008237">
    <property type="term" value="F:metallopeptidase activity"/>
    <property type="evidence" value="ECO:0007669"/>
    <property type="project" value="InterPro"/>
</dbReference>
<protein>
    <recommendedName>
        <fullName evidence="2">COP9 signalosome complex subunit 6</fullName>
    </recommendedName>
</protein>
<dbReference type="Pfam" id="PF13012">
    <property type="entry name" value="MitMem_reg"/>
    <property type="match status" value="1"/>
</dbReference>
<dbReference type="InterPro" id="IPR000555">
    <property type="entry name" value="JAMM/MPN+_dom"/>
</dbReference>
<evidence type="ECO:0000313" key="6">
    <source>
        <dbReference type="Proteomes" id="UP000193218"/>
    </source>
</evidence>
<dbReference type="OrthoDB" id="1378at2759"/>
<comment type="subcellular location">
    <subcellularLocation>
        <location evidence="2">Cytoplasm</location>
    </subcellularLocation>
    <subcellularLocation>
        <location evidence="2">Nucleus</location>
    </subcellularLocation>
</comment>
<dbReference type="AlphaFoldDB" id="A0A1Y1ULH1"/>
<dbReference type="CDD" id="cd08063">
    <property type="entry name" value="MPN_CSN6"/>
    <property type="match status" value="1"/>
</dbReference>
<dbReference type="Gene3D" id="3.40.140.10">
    <property type="entry name" value="Cytidine Deaminase, domain 2"/>
    <property type="match status" value="1"/>
</dbReference>
<proteinExistence type="inferred from homology"/>
<dbReference type="PANTHER" id="PTHR10540">
    <property type="entry name" value="EUKARYOTIC TRANSLATION INITIATION FACTOR 3 SUBUNIT F-RELATED"/>
    <property type="match status" value="1"/>
</dbReference>
<dbReference type="EMBL" id="NBSH01000003">
    <property type="protein sequence ID" value="ORX38898.1"/>
    <property type="molecule type" value="Genomic_DNA"/>
</dbReference>
<comment type="function">
    <text evidence="2">Component of the COP9 signalosome complex (CSN), a complex involved in various cellular and developmental processes.</text>
</comment>
<evidence type="ECO:0000259" key="4">
    <source>
        <dbReference type="SMART" id="SM00232"/>
    </source>
</evidence>
<comment type="similarity">
    <text evidence="1 2">Belongs to the peptidase M67A family. CSN6 subfamily.</text>
</comment>
<dbReference type="Proteomes" id="UP000193218">
    <property type="component" value="Unassembled WGS sequence"/>
</dbReference>